<evidence type="ECO:0000313" key="2">
    <source>
        <dbReference type="Proteomes" id="UP000034236"/>
    </source>
</evidence>
<name>A0A0G0Y711_9BACT</name>
<gene>
    <name evidence="1" type="ORF">UU58_C0001G0086</name>
</gene>
<evidence type="ECO:0000313" key="1">
    <source>
        <dbReference type="EMBL" id="KKS05226.1"/>
    </source>
</evidence>
<organism evidence="1 2">
    <name type="scientific">Candidatus Nomurabacteria bacterium GW2011_GWA2_41_25</name>
    <dbReference type="NCBI Taxonomy" id="1618736"/>
    <lineage>
        <taxon>Bacteria</taxon>
        <taxon>Candidatus Nomuraibacteriota</taxon>
    </lineage>
</organism>
<dbReference type="EMBL" id="LCBE01000001">
    <property type="protein sequence ID" value="KKS05226.1"/>
    <property type="molecule type" value="Genomic_DNA"/>
</dbReference>
<reference evidence="1 2" key="1">
    <citation type="journal article" date="2015" name="Nature">
        <title>rRNA introns, odd ribosomes, and small enigmatic genomes across a large radiation of phyla.</title>
        <authorList>
            <person name="Brown C.T."/>
            <person name="Hug L.A."/>
            <person name="Thomas B.C."/>
            <person name="Sharon I."/>
            <person name="Castelle C.J."/>
            <person name="Singh A."/>
            <person name="Wilkins M.J."/>
            <person name="Williams K.H."/>
            <person name="Banfield J.F."/>
        </authorList>
    </citation>
    <scope>NUCLEOTIDE SEQUENCE [LARGE SCALE GENOMIC DNA]</scope>
</reference>
<protein>
    <submittedName>
        <fullName evidence="1">Uncharacterized protein</fullName>
    </submittedName>
</protein>
<comment type="caution">
    <text evidence="1">The sequence shown here is derived from an EMBL/GenBank/DDBJ whole genome shotgun (WGS) entry which is preliminary data.</text>
</comment>
<sequence>MNNFNPQPTKESFKTISPEKLELLKMEKEGIFLFHGTRADIDSLEPRQAVDNERGPDGEPAIFASPAVDFAIFHAIINSSNFPEGIVSQSGAISHDDGSFKLRFKLPRGVLAKLPDSAAGWVYVFKKEDFAQIKERPAEYKSQISVQPLRKIRVLKRDLPSGIGIL</sequence>
<proteinExistence type="predicted"/>
<dbReference type="AlphaFoldDB" id="A0A0G0Y711"/>
<dbReference type="Proteomes" id="UP000034236">
    <property type="component" value="Unassembled WGS sequence"/>
</dbReference>
<accession>A0A0G0Y711</accession>